<dbReference type="PANTHER" id="PTHR30033:SF1">
    <property type="entry name" value="FLAGELLAR HOOK-ASSOCIATED PROTEIN 1"/>
    <property type="match status" value="1"/>
</dbReference>
<feature type="domain" description="Flagellar hook-associated protein 1 D2-like" evidence="9">
    <location>
        <begin position="337"/>
        <end position="410"/>
    </location>
</feature>
<evidence type="ECO:0000259" key="7">
    <source>
        <dbReference type="Pfam" id="PF00460"/>
    </source>
</evidence>
<dbReference type="Proteomes" id="UP000218327">
    <property type="component" value="Unassembled WGS sequence"/>
</dbReference>
<organism evidence="11 12">
    <name type="scientific">SAR86 cluster bacterium</name>
    <dbReference type="NCBI Taxonomy" id="2030880"/>
    <lineage>
        <taxon>Bacteria</taxon>
        <taxon>Pseudomonadati</taxon>
        <taxon>Pseudomonadota</taxon>
        <taxon>Gammaproteobacteria</taxon>
        <taxon>SAR86 cluster</taxon>
    </lineage>
</organism>
<gene>
    <name evidence="11" type="ORF">COA96_04885</name>
</gene>
<dbReference type="PRINTS" id="PR01005">
    <property type="entry name" value="FLGHOOKAP1"/>
</dbReference>
<sequence>MVDLLRMGANSLQSWQQALNTTGHNIANANTDGFSRQTVQLDTVAPQGFGFGFIGQGAKISSIERSHNSFLTSQVQAFASSASRYEVFTQFSSRVDNILANSENSLSHSIQKFFSAVSDVASSPSSLPERQVLIGEAGNLASRQQGYTRLLQDINDEVNAALRFSVDSINNLADSIGSVNKQIVSAISSSNGAKPNDLLDQRDRLVEQLSREIGLTTFEQADGTLNVLIGQGQGLVIGNQITHLETRVNAIDSSRLEVAVVGKLSVNERSQVVKGGQLQGLLDFRSRVLNPAQSHLGLVSLGLTESINAQHQIGMDLNGNMGGNFFQPSAINVAGSTFNTGTTVPGVTLTDSTALRASDYSLVFDGAQWQLTRLSDNNTVSGVGVLNFDGMSIDVSGGVPVAGDSYIFNPARDAGANFALAISDPRAIAAASPLSVDNSLSNTGTAELSNLNVGTSNTLPLAGPITLSFNPDALGAGVPGFDVTGGPGGTIAYNPATESSGKSFTFAGIGISFNISSVPQSGDSFIIENNNGALGDNRNILSVGEIQFQSVLNGGTNTIQEVYGSMVAQVGVATNQGNENLIVETSLLQQAVSYRDSVSGVNLDEEAANLLRYQQAYQASAQLVKIADELFQTLINSI</sequence>
<evidence type="ECO:0000256" key="1">
    <source>
        <dbReference type="ARBA" id="ARBA00004365"/>
    </source>
</evidence>
<evidence type="ECO:0000256" key="5">
    <source>
        <dbReference type="ARBA" id="ARBA00022525"/>
    </source>
</evidence>
<evidence type="ECO:0000313" key="12">
    <source>
        <dbReference type="Proteomes" id="UP000218327"/>
    </source>
</evidence>
<dbReference type="AlphaFoldDB" id="A0A2A5B6B4"/>
<dbReference type="PANTHER" id="PTHR30033">
    <property type="entry name" value="FLAGELLAR HOOK-ASSOCIATED PROTEIN 1"/>
    <property type="match status" value="1"/>
</dbReference>
<evidence type="ECO:0000313" key="11">
    <source>
        <dbReference type="EMBL" id="PCJ26658.1"/>
    </source>
</evidence>
<evidence type="ECO:0000256" key="6">
    <source>
        <dbReference type="ARBA" id="ARBA00023143"/>
    </source>
</evidence>
<evidence type="ECO:0000256" key="2">
    <source>
        <dbReference type="ARBA" id="ARBA00004613"/>
    </source>
</evidence>
<comment type="similarity">
    <text evidence="3">Belongs to the flagella basal body rod proteins family.</text>
</comment>
<dbReference type="Pfam" id="PF22638">
    <property type="entry name" value="FlgK_D1"/>
    <property type="match status" value="1"/>
</dbReference>
<name>A0A2A5B6B4_9GAMM</name>
<feature type="domain" description="Flagellar basal body rod protein N-terminal" evidence="7">
    <location>
        <begin position="5"/>
        <end position="34"/>
    </location>
</feature>
<evidence type="ECO:0000259" key="8">
    <source>
        <dbReference type="Pfam" id="PF06429"/>
    </source>
</evidence>
<accession>A0A2A5B6B4</accession>
<reference evidence="12" key="1">
    <citation type="submission" date="2017-08" db="EMBL/GenBank/DDBJ databases">
        <title>A dynamic microbial community with high functional redundancy inhabits the cold, oxic subseafloor aquifer.</title>
        <authorList>
            <person name="Tully B.J."/>
            <person name="Wheat C.G."/>
            <person name="Glazer B.T."/>
            <person name="Huber J.A."/>
        </authorList>
    </citation>
    <scope>NUCLEOTIDE SEQUENCE [LARGE SCALE GENOMIC DNA]</scope>
</reference>
<comment type="subcellular location">
    <subcellularLocation>
        <location evidence="1">Bacterial flagellum</location>
    </subcellularLocation>
    <subcellularLocation>
        <location evidence="2">Secreted</location>
    </subcellularLocation>
</comment>
<dbReference type="EMBL" id="NVVJ01000010">
    <property type="protein sequence ID" value="PCJ26658.1"/>
    <property type="molecule type" value="Genomic_DNA"/>
</dbReference>
<keyword evidence="11" id="KW-0966">Cell projection</keyword>
<dbReference type="GO" id="GO:0009424">
    <property type="term" value="C:bacterial-type flagellum hook"/>
    <property type="evidence" value="ECO:0007669"/>
    <property type="project" value="InterPro"/>
</dbReference>
<keyword evidence="11" id="KW-0969">Cilium</keyword>
<evidence type="ECO:0000259" key="9">
    <source>
        <dbReference type="Pfam" id="PF21158"/>
    </source>
</evidence>
<evidence type="ECO:0000256" key="3">
    <source>
        <dbReference type="ARBA" id="ARBA00009677"/>
    </source>
</evidence>
<dbReference type="GO" id="GO:0005198">
    <property type="term" value="F:structural molecule activity"/>
    <property type="evidence" value="ECO:0007669"/>
    <property type="project" value="InterPro"/>
</dbReference>
<dbReference type="InterPro" id="IPR010930">
    <property type="entry name" value="Flg_bb/hook_C_dom"/>
</dbReference>
<keyword evidence="11" id="KW-0282">Flagellum</keyword>
<evidence type="ECO:0000256" key="4">
    <source>
        <dbReference type="ARBA" id="ARBA00016244"/>
    </source>
</evidence>
<dbReference type="InterPro" id="IPR001444">
    <property type="entry name" value="Flag_bb_rod_N"/>
</dbReference>
<dbReference type="SUPFAM" id="SSF64518">
    <property type="entry name" value="Phase 1 flagellin"/>
    <property type="match status" value="2"/>
</dbReference>
<proteinExistence type="inferred from homology"/>
<dbReference type="GO" id="GO:0005576">
    <property type="term" value="C:extracellular region"/>
    <property type="evidence" value="ECO:0007669"/>
    <property type="project" value="UniProtKB-SubCell"/>
</dbReference>
<dbReference type="InterPro" id="IPR002371">
    <property type="entry name" value="FlgK"/>
</dbReference>
<keyword evidence="5" id="KW-0964">Secreted</keyword>
<dbReference type="InterPro" id="IPR053927">
    <property type="entry name" value="FlgK_helical"/>
</dbReference>
<dbReference type="Pfam" id="PF21158">
    <property type="entry name" value="flgK_1st_1"/>
    <property type="match status" value="1"/>
</dbReference>
<comment type="caution">
    <text evidence="11">The sequence shown here is derived from an EMBL/GenBank/DDBJ whole genome shotgun (WGS) entry which is preliminary data.</text>
</comment>
<dbReference type="InterPro" id="IPR049119">
    <property type="entry name" value="FlgK_D2-like"/>
</dbReference>
<evidence type="ECO:0000259" key="10">
    <source>
        <dbReference type="Pfam" id="PF22638"/>
    </source>
</evidence>
<keyword evidence="6" id="KW-0975">Bacterial flagellum</keyword>
<feature type="domain" description="Flagellar basal-body/hook protein C-terminal" evidence="8">
    <location>
        <begin position="598"/>
        <end position="636"/>
    </location>
</feature>
<dbReference type="Pfam" id="PF00460">
    <property type="entry name" value="Flg_bb_rod"/>
    <property type="match status" value="1"/>
</dbReference>
<dbReference type="NCBIfam" id="TIGR02492">
    <property type="entry name" value="flgK_ends"/>
    <property type="match status" value="1"/>
</dbReference>
<dbReference type="GO" id="GO:0044780">
    <property type="term" value="P:bacterial-type flagellum assembly"/>
    <property type="evidence" value="ECO:0007669"/>
    <property type="project" value="InterPro"/>
</dbReference>
<dbReference type="Pfam" id="PF06429">
    <property type="entry name" value="Flg_bbr_C"/>
    <property type="match status" value="1"/>
</dbReference>
<protein>
    <recommendedName>
        <fullName evidence="4">Flagellar hook-associated protein 1</fullName>
    </recommendedName>
</protein>
<feature type="domain" description="Flagellar hook-associated protein FlgK helical" evidence="10">
    <location>
        <begin position="93"/>
        <end position="326"/>
    </location>
</feature>